<dbReference type="Pfam" id="PF18546">
    <property type="entry name" value="MetOD1"/>
    <property type="match status" value="1"/>
</dbReference>
<dbReference type="EMBL" id="JAFMPP010000006">
    <property type="protein sequence ID" value="MBO0662747.1"/>
    <property type="molecule type" value="Genomic_DNA"/>
</dbReference>
<evidence type="ECO:0000313" key="2">
    <source>
        <dbReference type="EMBL" id="MBO0662747.1"/>
    </source>
</evidence>
<dbReference type="Proteomes" id="UP000664122">
    <property type="component" value="Unassembled WGS sequence"/>
</dbReference>
<feature type="domain" description="Metanogen output" evidence="1">
    <location>
        <begin position="29"/>
        <end position="160"/>
    </location>
</feature>
<evidence type="ECO:0000313" key="3">
    <source>
        <dbReference type="Proteomes" id="UP000664122"/>
    </source>
</evidence>
<dbReference type="InterPro" id="IPR041359">
    <property type="entry name" value="MetOD1"/>
</dbReference>
<dbReference type="AlphaFoldDB" id="A0A939G064"/>
<proteinExistence type="predicted"/>
<accession>A0A939G064</accession>
<evidence type="ECO:0000259" key="1">
    <source>
        <dbReference type="Pfam" id="PF18546"/>
    </source>
</evidence>
<gene>
    <name evidence="2" type="ORF">J1C48_09170</name>
</gene>
<keyword evidence="3" id="KW-1185">Reference proteome</keyword>
<reference evidence="2" key="1">
    <citation type="submission" date="2021-03" db="EMBL/GenBank/DDBJ databases">
        <title>Whole genome sequence of Jiella sp. CQZ9-1.</title>
        <authorList>
            <person name="Tuo L."/>
        </authorList>
    </citation>
    <scope>NUCLEOTIDE SEQUENCE</scope>
    <source>
        <strain evidence="2">CQZ9-1</strain>
    </source>
</reference>
<dbReference type="RefSeq" id="WP_207257533.1">
    <property type="nucleotide sequence ID" value="NZ_JAFMPP010000006.1"/>
</dbReference>
<comment type="caution">
    <text evidence="2">The sequence shown here is derived from an EMBL/GenBank/DDBJ whole genome shotgun (WGS) entry which is preliminary data.</text>
</comment>
<name>A0A939G064_9HYPH</name>
<sequence length="185" mass="21219">MHRNGKADRRTIKQLPLDFGRDQFFCRMLRELSNTIEEVVGTDDAAGYVATVGGAIGEWINQLYHAKLGPEDFDLDTLARIFVDLKRRIDGGFYIKQVAADRIVLGNTRCPFGRDVMNRPMFCMMTSNVFGRICADNHGYARVRLSHTIAQGDRECEVIVSLKPHDDRLADEREYYRSPRFDDLI</sequence>
<organism evidence="2 3">
    <name type="scientific">Jiella flava</name>
    <dbReference type="NCBI Taxonomy" id="2816857"/>
    <lineage>
        <taxon>Bacteria</taxon>
        <taxon>Pseudomonadati</taxon>
        <taxon>Pseudomonadota</taxon>
        <taxon>Alphaproteobacteria</taxon>
        <taxon>Hyphomicrobiales</taxon>
        <taxon>Aurantimonadaceae</taxon>
        <taxon>Jiella</taxon>
    </lineage>
</organism>
<protein>
    <recommendedName>
        <fullName evidence="1">Metanogen output domain-containing protein</fullName>
    </recommendedName>
</protein>